<feature type="domain" description="Senescence" evidence="3">
    <location>
        <begin position="236"/>
        <end position="347"/>
    </location>
</feature>
<feature type="region of interest" description="Disordered" evidence="1">
    <location>
        <begin position="540"/>
        <end position="559"/>
    </location>
</feature>
<protein>
    <recommendedName>
        <fullName evidence="3">Senescence domain-containing protein</fullName>
    </recommendedName>
</protein>
<keyword evidence="2" id="KW-0732">Signal</keyword>
<feature type="signal peptide" evidence="2">
    <location>
        <begin position="1"/>
        <end position="19"/>
    </location>
</feature>
<dbReference type="PANTHER" id="PTHR21068">
    <property type="entry name" value="SPARTIN"/>
    <property type="match status" value="1"/>
</dbReference>
<dbReference type="OrthoDB" id="20821at2759"/>
<feature type="region of interest" description="Disordered" evidence="1">
    <location>
        <begin position="357"/>
        <end position="457"/>
    </location>
</feature>
<evidence type="ECO:0000256" key="1">
    <source>
        <dbReference type="SAM" id="MobiDB-lite"/>
    </source>
</evidence>
<comment type="caution">
    <text evidence="4">The sequence shown here is derived from an EMBL/GenBank/DDBJ whole genome shotgun (WGS) entry which is preliminary data.</text>
</comment>
<dbReference type="InParanoid" id="A0A409XD93"/>
<dbReference type="GO" id="GO:0005886">
    <property type="term" value="C:plasma membrane"/>
    <property type="evidence" value="ECO:0007669"/>
    <property type="project" value="TreeGrafter"/>
</dbReference>
<evidence type="ECO:0000256" key="2">
    <source>
        <dbReference type="SAM" id="SignalP"/>
    </source>
</evidence>
<dbReference type="InterPro" id="IPR045036">
    <property type="entry name" value="Spartin-like"/>
</dbReference>
<dbReference type="STRING" id="93625.A0A409XD93"/>
<dbReference type="AlphaFoldDB" id="A0A409XD93"/>
<proteinExistence type="predicted"/>
<reference evidence="4 5" key="1">
    <citation type="journal article" date="2018" name="Evol. Lett.">
        <title>Horizontal gene cluster transfer increased hallucinogenic mushroom diversity.</title>
        <authorList>
            <person name="Reynolds H.T."/>
            <person name="Vijayakumar V."/>
            <person name="Gluck-Thaler E."/>
            <person name="Korotkin H.B."/>
            <person name="Matheny P.B."/>
            <person name="Slot J.C."/>
        </authorList>
    </citation>
    <scope>NUCLEOTIDE SEQUENCE [LARGE SCALE GENOMIC DNA]</scope>
    <source>
        <strain evidence="4 5">2631</strain>
    </source>
</reference>
<dbReference type="Proteomes" id="UP000283269">
    <property type="component" value="Unassembled WGS sequence"/>
</dbReference>
<feature type="chain" id="PRO_5019097303" description="Senescence domain-containing protein" evidence="2">
    <location>
        <begin position="20"/>
        <end position="559"/>
    </location>
</feature>
<feature type="domain" description="Senescence" evidence="3">
    <location>
        <begin position="460"/>
        <end position="533"/>
    </location>
</feature>
<dbReference type="PANTHER" id="PTHR21068:SF43">
    <property type="entry name" value="SPARTIN"/>
    <property type="match status" value="1"/>
</dbReference>
<gene>
    <name evidence="4" type="ORF">CVT25_010118</name>
</gene>
<feature type="compositionally biased region" description="Polar residues" evidence="1">
    <location>
        <begin position="130"/>
        <end position="155"/>
    </location>
</feature>
<evidence type="ECO:0000259" key="3">
    <source>
        <dbReference type="Pfam" id="PF06911"/>
    </source>
</evidence>
<feature type="compositionally biased region" description="Pro residues" evidence="1">
    <location>
        <begin position="416"/>
        <end position="435"/>
    </location>
</feature>
<feature type="compositionally biased region" description="Low complexity" evidence="1">
    <location>
        <begin position="365"/>
        <end position="384"/>
    </location>
</feature>
<feature type="compositionally biased region" description="Low complexity" evidence="1">
    <location>
        <begin position="547"/>
        <end position="559"/>
    </location>
</feature>
<dbReference type="EMBL" id="NHYD01002052">
    <property type="protein sequence ID" value="PPQ88684.1"/>
    <property type="molecule type" value="Genomic_DNA"/>
</dbReference>
<evidence type="ECO:0000313" key="5">
    <source>
        <dbReference type="Proteomes" id="UP000283269"/>
    </source>
</evidence>
<keyword evidence="5" id="KW-1185">Reference proteome</keyword>
<feature type="compositionally biased region" description="Low complexity" evidence="1">
    <location>
        <begin position="436"/>
        <end position="445"/>
    </location>
</feature>
<dbReference type="GO" id="GO:0051301">
    <property type="term" value="P:cell division"/>
    <property type="evidence" value="ECO:0007669"/>
    <property type="project" value="TreeGrafter"/>
</dbReference>
<organism evidence="4 5">
    <name type="scientific">Psilocybe cyanescens</name>
    <dbReference type="NCBI Taxonomy" id="93625"/>
    <lineage>
        <taxon>Eukaryota</taxon>
        <taxon>Fungi</taxon>
        <taxon>Dikarya</taxon>
        <taxon>Basidiomycota</taxon>
        <taxon>Agaricomycotina</taxon>
        <taxon>Agaricomycetes</taxon>
        <taxon>Agaricomycetidae</taxon>
        <taxon>Agaricales</taxon>
        <taxon>Agaricineae</taxon>
        <taxon>Strophariaceae</taxon>
        <taxon>Psilocybe</taxon>
    </lineage>
</organism>
<sequence length="559" mass="59750">MFTAPEAFMLLSLPGASLGWTGARTEYGDLFLESVSMPNYDSKDTEARNIYLILKVGVTEAPIDPTSVVWRTDVAGQRVYTFSPAQPDQPEMTLTINVLGYNGNHELLDKLEAFENILEQYVAEYHGPQASSPATGNWSGSSAASPTTIAGQSTRVDLKGGPNKDFRGQLVMVNEDTGEVVGEVEDRFRIREDPVMHQKGHENDPVIIEVGDEDPAASDANALEAFARTVPPEQRNWITSSANVVSHAISMTTNVLITTITTASSFYISHSAPSPHHSTSGSGTASKSGSASPTGTGPPPVPPRALTFLTSEKTRKNLSTVHAYSGQAVKVSAHTVGLIDKMIRRAIGANPKRTKYFANVGQGQPGPSSANAGGSLSAGRSAPPTRSPSPSPSSLHAPPPYAPRLHKSNSFHAEKPPLPPRRSPSPMPMPSPQPSRSPSQAQFAPAGPPPLPPRLSTKDHILISADLILSTIDHSTRKMLDTGTEQIERVVGHKYGPEAAHSSLLMAGTARNVGLVYVDMRGIGRRALLKRAGRNFVKARMSSNKIQQQQAQVQTPAAR</sequence>
<evidence type="ECO:0000313" key="4">
    <source>
        <dbReference type="EMBL" id="PPQ88684.1"/>
    </source>
</evidence>
<feature type="compositionally biased region" description="Low complexity" evidence="1">
    <location>
        <begin position="271"/>
        <end position="295"/>
    </location>
</feature>
<dbReference type="Pfam" id="PF06911">
    <property type="entry name" value="Senescence"/>
    <property type="match status" value="2"/>
</dbReference>
<accession>A0A409XD93</accession>
<dbReference type="InterPro" id="IPR009686">
    <property type="entry name" value="Senescence/spartin_C"/>
</dbReference>
<feature type="compositionally biased region" description="Pro residues" evidence="1">
    <location>
        <begin position="385"/>
        <end position="402"/>
    </location>
</feature>
<name>A0A409XD93_PSICY</name>
<feature type="region of interest" description="Disordered" evidence="1">
    <location>
        <begin position="271"/>
        <end position="306"/>
    </location>
</feature>
<feature type="region of interest" description="Disordered" evidence="1">
    <location>
        <begin position="130"/>
        <end position="161"/>
    </location>
</feature>